<comment type="similarity">
    <text evidence="1">Belongs to the class-II aminoacyl-tRNA synthetase family. Type 1 subfamily.</text>
</comment>
<dbReference type="GO" id="GO:0005739">
    <property type="term" value="C:mitochondrion"/>
    <property type="evidence" value="ECO:0007669"/>
    <property type="project" value="TreeGrafter"/>
</dbReference>
<keyword evidence="9" id="KW-1185">Reference proteome</keyword>
<dbReference type="InterPro" id="IPR006195">
    <property type="entry name" value="aa-tRNA-synth_II"/>
</dbReference>
<dbReference type="GO" id="GO:0004815">
    <property type="term" value="F:aspartate-tRNA ligase activity"/>
    <property type="evidence" value="ECO:0007669"/>
    <property type="project" value="TreeGrafter"/>
</dbReference>
<dbReference type="Proteomes" id="UP000807504">
    <property type="component" value="Unassembled WGS sequence"/>
</dbReference>
<dbReference type="PRINTS" id="PR01042">
    <property type="entry name" value="TRNASYNTHASP"/>
</dbReference>
<dbReference type="InterPro" id="IPR045864">
    <property type="entry name" value="aa-tRNA-synth_II/BPL/LPL"/>
</dbReference>
<keyword evidence="3" id="KW-0547">Nucleotide-binding</keyword>
<dbReference type="AlphaFoldDB" id="A0A8T0FNB6"/>
<dbReference type="Pfam" id="PF00152">
    <property type="entry name" value="tRNA-synt_2"/>
    <property type="match status" value="2"/>
</dbReference>
<evidence type="ECO:0000256" key="3">
    <source>
        <dbReference type="ARBA" id="ARBA00022741"/>
    </source>
</evidence>
<evidence type="ECO:0000256" key="5">
    <source>
        <dbReference type="ARBA" id="ARBA00022917"/>
    </source>
</evidence>
<sequence length="458" mass="51583">MENLSKKYVKSLPLESVIQVKGIVKKRPPKDFNKRLPTGEIEVEAKDIKLLNASIPRLPITSKDQEKINETTNYKYRYLSLRSSKLQENLRIRSSVLMKMREFLHNQHGFVDIETPTLFKRTPGGAKEFIVPTKFPGKFYSLVQSPQQVKVQSLLRGIKYEEAMHYYGTDKPDLRYDMKLKDVTDELKNSELKIASESKHDPEFMASCLVVPNGTKFIKSREKKEIHMLADSLPFSDISVKEDLSWSSAISKHLSIEVQQRISSKLSCVPGDLILLAAGKRKHILTFLGKARVKNFPLFLQDDNGTLESAHHPFTAPHPDDIELVYTTPLKARSQHYDLVLNGQEIGGGSIRIHDANLQKYVLEEVLKEDSSELQHLLDALSSGCPPHGGIALGIDRLLSLMCGCRSITEVIAFPKSLDGKDLMSGAPCPISAEDKKLYHIEPVLPDNEKTEQSSIIK</sequence>
<dbReference type="SUPFAM" id="SSF50249">
    <property type="entry name" value="Nucleic acid-binding proteins"/>
    <property type="match status" value="1"/>
</dbReference>
<dbReference type="SUPFAM" id="SSF55681">
    <property type="entry name" value="Class II aaRS and biotin synthetases"/>
    <property type="match status" value="1"/>
</dbReference>
<accession>A0A8T0FNB6</accession>
<evidence type="ECO:0000256" key="6">
    <source>
        <dbReference type="ARBA" id="ARBA00023146"/>
    </source>
</evidence>
<dbReference type="PANTHER" id="PTHR22594:SF5">
    <property type="entry name" value="ASPARTATE--TRNA LIGASE, MITOCHONDRIAL"/>
    <property type="match status" value="1"/>
</dbReference>
<evidence type="ECO:0000256" key="2">
    <source>
        <dbReference type="ARBA" id="ARBA00022598"/>
    </source>
</evidence>
<dbReference type="InterPro" id="IPR012340">
    <property type="entry name" value="NA-bd_OB-fold"/>
</dbReference>
<evidence type="ECO:0000259" key="7">
    <source>
        <dbReference type="PROSITE" id="PS50862"/>
    </source>
</evidence>
<dbReference type="InterPro" id="IPR002312">
    <property type="entry name" value="Asp/Asn-tRNA-synth_IIb"/>
</dbReference>
<evidence type="ECO:0000313" key="8">
    <source>
        <dbReference type="EMBL" id="KAF8792687.1"/>
    </source>
</evidence>
<dbReference type="PANTHER" id="PTHR22594">
    <property type="entry name" value="ASPARTYL/LYSYL-TRNA SYNTHETASE"/>
    <property type="match status" value="1"/>
</dbReference>
<organism evidence="8 9">
    <name type="scientific">Argiope bruennichi</name>
    <name type="common">Wasp spider</name>
    <name type="synonym">Aranea bruennichi</name>
    <dbReference type="NCBI Taxonomy" id="94029"/>
    <lineage>
        <taxon>Eukaryota</taxon>
        <taxon>Metazoa</taxon>
        <taxon>Ecdysozoa</taxon>
        <taxon>Arthropoda</taxon>
        <taxon>Chelicerata</taxon>
        <taxon>Arachnida</taxon>
        <taxon>Araneae</taxon>
        <taxon>Araneomorphae</taxon>
        <taxon>Entelegynae</taxon>
        <taxon>Araneoidea</taxon>
        <taxon>Araneidae</taxon>
        <taxon>Argiope</taxon>
    </lineage>
</organism>
<dbReference type="GO" id="GO:0005524">
    <property type="term" value="F:ATP binding"/>
    <property type="evidence" value="ECO:0007669"/>
    <property type="project" value="UniProtKB-KW"/>
</dbReference>
<keyword evidence="6" id="KW-0030">Aminoacyl-tRNA synthetase</keyword>
<dbReference type="SUPFAM" id="SSF55261">
    <property type="entry name" value="GAD domain-like"/>
    <property type="match status" value="1"/>
</dbReference>
<keyword evidence="4" id="KW-0067">ATP-binding</keyword>
<dbReference type="InterPro" id="IPR004364">
    <property type="entry name" value="Aa-tRNA-synt_II"/>
</dbReference>
<reference evidence="8" key="1">
    <citation type="journal article" date="2020" name="bioRxiv">
        <title>Chromosome-level reference genome of the European wasp spider Argiope bruennichi: a resource for studies on range expansion and evolutionary adaptation.</title>
        <authorList>
            <person name="Sheffer M.M."/>
            <person name="Hoppe A."/>
            <person name="Krehenwinkel H."/>
            <person name="Uhl G."/>
            <person name="Kuss A.W."/>
            <person name="Jensen L."/>
            <person name="Jensen C."/>
            <person name="Gillespie R.G."/>
            <person name="Hoff K.J."/>
            <person name="Prost S."/>
        </authorList>
    </citation>
    <scope>NUCLEOTIDE SEQUENCE</scope>
</reference>
<dbReference type="Gene3D" id="3.30.930.10">
    <property type="entry name" value="Bira Bifunctional Protein, Domain 2"/>
    <property type="match status" value="2"/>
</dbReference>
<gene>
    <name evidence="8" type="ORF">HNY73_004257</name>
</gene>
<feature type="domain" description="Aminoacyl-transfer RNA synthetases class-II family profile" evidence="7">
    <location>
        <begin position="90"/>
        <end position="415"/>
    </location>
</feature>
<name>A0A8T0FNB6_ARGBR</name>
<protein>
    <submittedName>
        <fullName evidence="8">Aspartate--tRNA ligase like protein</fullName>
    </submittedName>
</protein>
<evidence type="ECO:0000256" key="4">
    <source>
        <dbReference type="ARBA" id="ARBA00022840"/>
    </source>
</evidence>
<reference evidence="8" key="2">
    <citation type="submission" date="2020-06" db="EMBL/GenBank/DDBJ databases">
        <authorList>
            <person name="Sheffer M."/>
        </authorList>
    </citation>
    <scope>NUCLEOTIDE SEQUENCE</scope>
</reference>
<evidence type="ECO:0000256" key="1">
    <source>
        <dbReference type="ARBA" id="ARBA00006303"/>
    </source>
</evidence>
<keyword evidence="2 8" id="KW-0436">Ligase</keyword>
<dbReference type="Gene3D" id="2.40.50.140">
    <property type="entry name" value="Nucleic acid-binding proteins"/>
    <property type="match status" value="1"/>
</dbReference>
<comment type="caution">
    <text evidence="8">The sequence shown here is derived from an EMBL/GenBank/DDBJ whole genome shotgun (WGS) entry which is preliminary data.</text>
</comment>
<dbReference type="InterPro" id="IPR004115">
    <property type="entry name" value="GAD-like_sf"/>
</dbReference>
<evidence type="ECO:0000313" key="9">
    <source>
        <dbReference type="Proteomes" id="UP000807504"/>
    </source>
</evidence>
<keyword evidence="5" id="KW-0648">Protein biosynthesis</keyword>
<proteinExistence type="inferred from homology"/>
<dbReference type="EMBL" id="JABXBU010000003">
    <property type="protein sequence ID" value="KAF8792687.1"/>
    <property type="molecule type" value="Genomic_DNA"/>
</dbReference>
<dbReference type="PROSITE" id="PS50862">
    <property type="entry name" value="AA_TRNA_LIGASE_II"/>
    <property type="match status" value="1"/>
</dbReference>
<dbReference type="GO" id="GO:0006422">
    <property type="term" value="P:aspartyl-tRNA aminoacylation"/>
    <property type="evidence" value="ECO:0007669"/>
    <property type="project" value="TreeGrafter"/>
</dbReference>